<accession>A0A6J6NW37</accession>
<evidence type="ECO:0000256" key="1">
    <source>
        <dbReference type="SAM" id="Phobius"/>
    </source>
</evidence>
<proteinExistence type="predicted"/>
<organism evidence="3">
    <name type="scientific">freshwater metagenome</name>
    <dbReference type="NCBI Taxonomy" id="449393"/>
    <lineage>
        <taxon>unclassified sequences</taxon>
        <taxon>metagenomes</taxon>
        <taxon>ecological metagenomes</taxon>
    </lineage>
</organism>
<dbReference type="AlphaFoldDB" id="A0A6J6NW37"/>
<feature type="domain" description="DUF4395" evidence="2">
    <location>
        <begin position="11"/>
        <end position="140"/>
    </location>
</feature>
<dbReference type="EMBL" id="CAFBQH010000127">
    <property type="protein sequence ID" value="CAB5056558.1"/>
    <property type="molecule type" value="Genomic_DNA"/>
</dbReference>
<feature type="transmembrane region" description="Helical" evidence="1">
    <location>
        <begin position="18"/>
        <end position="40"/>
    </location>
</feature>
<dbReference type="EMBL" id="CAEZXA010000212">
    <property type="protein sequence ID" value="CAB4688744.1"/>
    <property type="molecule type" value="Genomic_DNA"/>
</dbReference>
<dbReference type="Pfam" id="PF14340">
    <property type="entry name" value="DUF4395"/>
    <property type="match status" value="1"/>
</dbReference>
<protein>
    <submittedName>
        <fullName evidence="3">Unannotated protein</fullName>
    </submittedName>
</protein>
<reference evidence="3" key="1">
    <citation type="submission" date="2020-05" db="EMBL/GenBank/DDBJ databases">
        <authorList>
            <person name="Chiriac C."/>
            <person name="Salcher M."/>
            <person name="Ghai R."/>
            <person name="Kavagutti S V."/>
        </authorList>
    </citation>
    <scope>NUCLEOTIDE SEQUENCE</scope>
</reference>
<evidence type="ECO:0000259" key="2">
    <source>
        <dbReference type="Pfam" id="PF14340"/>
    </source>
</evidence>
<feature type="transmembrane region" description="Helical" evidence="1">
    <location>
        <begin position="109"/>
        <end position="135"/>
    </location>
</feature>
<keyword evidence="1" id="KW-1133">Transmembrane helix</keyword>
<keyword evidence="1" id="KW-0812">Transmembrane</keyword>
<feature type="transmembrane region" description="Helical" evidence="1">
    <location>
        <begin position="85"/>
        <end position="103"/>
    </location>
</feature>
<name>A0A6J6NW37_9ZZZZ</name>
<evidence type="ECO:0000313" key="4">
    <source>
        <dbReference type="EMBL" id="CAB5056558.1"/>
    </source>
</evidence>
<dbReference type="InterPro" id="IPR025508">
    <property type="entry name" value="DUF4395"/>
</dbReference>
<sequence length="163" mass="17344">MPKVFGFPNPVNETSARIVATGAVVMSVLFVATGNPWVLVPLTYGFIARVLTGPLLSPLGRIATEVITPRIKRVHVLVAGPPKRFAQGIGAVFSVTGSALWLFDMHTASRVVIGMLACAASLEAFVGFCLGCAIFSRLMRWGVIPESICEDCNNISARLNAAQ</sequence>
<gene>
    <name evidence="3" type="ORF">UFOPK2334_01610</name>
    <name evidence="4" type="ORF">UFOPK4293_01525</name>
</gene>
<keyword evidence="1" id="KW-0472">Membrane</keyword>
<evidence type="ECO:0000313" key="3">
    <source>
        <dbReference type="EMBL" id="CAB4688744.1"/>
    </source>
</evidence>